<evidence type="ECO:0000256" key="3">
    <source>
        <dbReference type="ARBA" id="ARBA00022452"/>
    </source>
</evidence>
<keyword evidence="16" id="KW-1185">Reference proteome</keyword>
<dbReference type="PROSITE" id="PS52016">
    <property type="entry name" value="TONB_DEPENDENT_REC_3"/>
    <property type="match status" value="1"/>
</dbReference>
<evidence type="ECO:0000256" key="6">
    <source>
        <dbReference type="ARBA" id="ARBA00023077"/>
    </source>
</evidence>
<evidence type="ECO:0000256" key="10">
    <source>
        <dbReference type="PROSITE-ProRule" id="PRU10143"/>
    </source>
</evidence>
<dbReference type="EMBL" id="BSOR01000001">
    <property type="protein sequence ID" value="GLR62702.1"/>
    <property type="molecule type" value="Genomic_DNA"/>
</dbReference>
<protein>
    <submittedName>
        <fullName evidence="15">TonB-dependent receptor</fullName>
    </submittedName>
</protein>
<dbReference type="PROSITE" id="PS00430">
    <property type="entry name" value="TONB_DEPENDENT_REC_1"/>
    <property type="match status" value="1"/>
</dbReference>
<evidence type="ECO:0000256" key="9">
    <source>
        <dbReference type="PROSITE-ProRule" id="PRU01360"/>
    </source>
</evidence>
<evidence type="ECO:0000313" key="16">
    <source>
        <dbReference type="Proteomes" id="UP001156682"/>
    </source>
</evidence>
<name>A0ABQ5ZTE9_9GAMM</name>
<keyword evidence="6 10" id="KW-0798">TonB box</keyword>
<dbReference type="Pfam" id="PF07715">
    <property type="entry name" value="Plug"/>
    <property type="match status" value="1"/>
</dbReference>
<dbReference type="InterPro" id="IPR000531">
    <property type="entry name" value="Beta-barrel_TonB"/>
</dbReference>
<proteinExistence type="inferred from homology"/>
<organism evidence="15 16">
    <name type="scientific">Marinospirillum insulare</name>
    <dbReference type="NCBI Taxonomy" id="217169"/>
    <lineage>
        <taxon>Bacteria</taxon>
        <taxon>Pseudomonadati</taxon>
        <taxon>Pseudomonadota</taxon>
        <taxon>Gammaproteobacteria</taxon>
        <taxon>Oceanospirillales</taxon>
        <taxon>Oceanospirillaceae</taxon>
        <taxon>Marinospirillum</taxon>
    </lineage>
</organism>
<evidence type="ECO:0000256" key="11">
    <source>
        <dbReference type="RuleBase" id="RU003357"/>
    </source>
</evidence>
<keyword evidence="3 9" id="KW-1134">Transmembrane beta strand</keyword>
<dbReference type="InterPro" id="IPR012910">
    <property type="entry name" value="Plug_dom"/>
</dbReference>
<feature type="domain" description="TonB-dependent receptor plug" evidence="14">
    <location>
        <begin position="53"/>
        <end position="158"/>
    </location>
</feature>
<dbReference type="Proteomes" id="UP001156682">
    <property type="component" value="Unassembled WGS sequence"/>
</dbReference>
<evidence type="ECO:0000256" key="2">
    <source>
        <dbReference type="ARBA" id="ARBA00022448"/>
    </source>
</evidence>
<reference evidence="16" key="1">
    <citation type="journal article" date="2019" name="Int. J. Syst. Evol. Microbiol.">
        <title>The Global Catalogue of Microorganisms (GCM) 10K type strain sequencing project: providing services to taxonomists for standard genome sequencing and annotation.</title>
        <authorList>
            <consortium name="The Broad Institute Genomics Platform"/>
            <consortium name="The Broad Institute Genome Sequencing Center for Infectious Disease"/>
            <person name="Wu L."/>
            <person name="Ma J."/>
        </authorList>
    </citation>
    <scope>NUCLEOTIDE SEQUENCE [LARGE SCALE GENOMIC DNA]</scope>
    <source>
        <strain evidence="16">NBRC 100033</strain>
    </source>
</reference>
<keyword evidence="8 9" id="KW-0998">Cell outer membrane</keyword>
<comment type="subcellular location">
    <subcellularLocation>
        <location evidence="1 9">Cell outer membrane</location>
        <topology evidence="1 9">Multi-pass membrane protein</topology>
    </subcellularLocation>
</comment>
<dbReference type="PANTHER" id="PTHR30069">
    <property type="entry name" value="TONB-DEPENDENT OUTER MEMBRANE RECEPTOR"/>
    <property type="match status" value="1"/>
</dbReference>
<dbReference type="InterPro" id="IPR010916">
    <property type="entry name" value="TonB_box_CS"/>
</dbReference>
<keyword evidence="5 12" id="KW-0732">Signal</keyword>
<evidence type="ECO:0000256" key="7">
    <source>
        <dbReference type="ARBA" id="ARBA00023136"/>
    </source>
</evidence>
<dbReference type="Gene3D" id="2.40.170.20">
    <property type="entry name" value="TonB-dependent receptor, beta-barrel domain"/>
    <property type="match status" value="1"/>
</dbReference>
<dbReference type="RefSeq" id="WP_027850132.1">
    <property type="nucleotide sequence ID" value="NZ_BSOR01000001.1"/>
</dbReference>
<keyword evidence="4 9" id="KW-0812">Transmembrane</keyword>
<evidence type="ECO:0000256" key="12">
    <source>
        <dbReference type="SAM" id="SignalP"/>
    </source>
</evidence>
<evidence type="ECO:0000256" key="1">
    <source>
        <dbReference type="ARBA" id="ARBA00004571"/>
    </source>
</evidence>
<dbReference type="SUPFAM" id="SSF56935">
    <property type="entry name" value="Porins"/>
    <property type="match status" value="1"/>
</dbReference>
<comment type="caution">
    <text evidence="15">The sequence shown here is derived from an EMBL/GenBank/DDBJ whole genome shotgun (WGS) entry which is preliminary data.</text>
</comment>
<dbReference type="PANTHER" id="PTHR30069:SF37">
    <property type="entry name" value="FERRIC VIBRIOBACTIN RECEPTOR VIUA"/>
    <property type="match status" value="1"/>
</dbReference>
<dbReference type="Gene3D" id="2.170.130.10">
    <property type="entry name" value="TonB-dependent receptor, plug domain"/>
    <property type="match status" value="1"/>
</dbReference>
<evidence type="ECO:0000313" key="15">
    <source>
        <dbReference type="EMBL" id="GLR62702.1"/>
    </source>
</evidence>
<keyword evidence="2 9" id="KW-0813">Transport</keyword>
<sequence length="675" mass="74787">MSRCNFSCLALLGLTLTATHLHADSQNESTDPLIKVTQLDSILVTGTRTERALADVPVRTQVVTAADIQKTHAKDLQEALQHVPGLQLRPIHGKTGSGVWLQGIDANRVLILVDGNPISASTGSAVDTSQIAVTDIERIEIIKGAASAMYGTSAMGGVVNIITHQHKKPVAASITASGGSWGDQDLKDNPLAQRHLKGQIALNNEAWSFNLMADARDQDGWTATPNSLSNQGYVGHKLNLASQIQYRFTPNLKLTLSPRIYQEDLTNGQSEFAPGIGNIKVNKKEQTTTLHLGAKLEMGSKDAFNWSINALAENFEGETAQDKPATQLVDQQRNTDMNQQLLTLQFNYPTGNHKLSFGGQVSQESMDVVQYKRTSNSTERLIEVDDATAKTQELFMQDSWFVGEHLELLPGFRVHRDKEAGTHLSPMMNAMFFNTLASGDRINLRLGVGNGYRVPNLKERFFVFDHSQFGYKVMGNPGLDPESSISYQAGIEWLKASNNARIELSAFRNDITDLIESDQDFAESAAQNLQIFRYQNFEKARTQGVELVAFTPLAYGLSFNLGYTWMQATDRITGNDLPSRPEHLVKLGLDWQTPLKGLLLTAKAKHESQQFTDSNNTNKTPAFTVLDLKANYSFASHWRIFSGVNNATNIQKDFTQADNRPEEGRFIYLGMGWEY</sequence>
<comment type="similarity">
    <text evidence="9 11">Belongs to the TonB-dependent receptor family.</text>
</comment>
<feature type="domain" description="TonB-dependent receptor-like beta-barrel" evidence="13">
    <location>
        <begin position="262"/>
        <end position="646"/>
    </location>
</feature>
<evidence type="ECO:0000256" key="8">
    <source>
        <dbReference type="ARBA" id="ARBA00023237"/>
    </source>
</evidence>
<keyword evidence="7 9" id="KW-0472">Membrane</keyword>
<evidence type="ECO:0000256" key="5">
    <source>
        <dbReference type="ARBA" id="ARBA00022729"/>
    </source>
</evidence>
<dbReference type="InterPro" id="IPR036942">
    <property type="entry name" value="Beta-barrel_TonB_sf"/>
</dbReference>
<evidence type="ECO:0000259" key="13">
    <source>
        <dbReference type="Pfam" id="PF00593"/>
    </source>
</evidence>
<accession>A0ABQ5ZTE9</accession>
<feature type="chain" id="PRO_5046109140" evidence="12">
    <location>
        <begin position="24"/>
        <end position="675"/>
    </location>
</feature>
<dbReference type="InterPro" id="IPR039426">
    <property type="entry name" value="TonB-dep_rcpt-like"/>
</dbReference>
<feature type="short sequence motif" description="TonB box" evidence="10">
    <location>
        <begin position="41"/>
        <end position="47"/>
    </location>
</feature>
<keyword evidence="15" id="KW-0675">Receptor</keyword>
<evidence type="ECO:0000259" key="14">
    <source>
        <dbReference type="Pfam" id="PF07715"/>
    </source>
</evidence>
<dbReference type="Pfam" id="PF00593">
    <property type="entry name" value="TonB_dep_Rec_b-barrel"/>
    <property type="match status" value="1"/>
</dbReference>
<dbReference type="InterPro" id="IPR037066">
    <property type="entry name" value="Plug_dom_sf"/>
</dbReference>
<dbReference type="CDD" id="cd01347">
    <property type="entry name" value="ligand_gated_channel"/>
    <property type="match status" value="1"/>
</dbReference>
<feature type="signal peptide" evidence="12">
    <location>
        <begin position="1"/>
        <end position="23"/>
    </location>
</feature>
<evidence type="ECO:0000256" key="4">
    <source>
        <dbReference type="ARBA" id="ARBA00022692"/>
    </source>
</evidence>
<gene>
    <name evidence="15" type="ORF">GCM10007878_01370</name>
</gene>